<dbReference type="Proteomes" id="UP000028045">
    <property type="component" value="Unassembled WGS sequence"/>
</dbReference>
<evidence type="ECO:0000313" key="1">
    <source>
        <dbReference type="EMBL" id="KEY75113.1"/>
    </source>
</evidence>
<organism evidence="1 2">
    <name type="scientific">Stachybotrys chartarum (strain CBS 109288 / IBT 7711)</name>
    <name type="common">Toxic black mold</name>
    <name type="synonym">Stilbospora chartarum</name>
    <dbReference type="NCBI Taxonomy" id="1280523"/>
    <lineage>
        <taxon>Eukaryota</taxon>
        <taxon>Fungi</taxon>
        <taxon>Dikarya</taxon>
        <taxon>Ascomycota</taxon>
        <taxon>Pezizomycotina</taxon>
        <taxon>Sordariomycetes</taxon>
        <taxon>Hypocreomycetidae</taxon>
        <taxon>Hypocreales</taxon>
        <taxon>Stachybotryaceae</taxon>
        <taxon>Stachybotrys</taxon>
    </lineage>
</organism>
<dbReference type="AlphaFoldDB" id="A0A084BC34"/>
<keyword evidence="2" id="KW-1185">Reference proteome</keyword>
<gene>
    <name evidence="1" type="ORF">S7711_01567</name>
</gene>
<dbReference type="HOGENOM" id="CLU_631674_0_0_1"/>
<dbReference type="EMBL" id="KL647400">
    <property type="protein sequence ID" value="KEY75113.1"/>
    <property type="molecule type" value="Genomic_DNA"/>
</dbReference>
<protein>
    <submittedName>
        <fullName evidence="1">Uncharacterized protein</fullName>
    </submittedName>
</protein>
<name>A0A084BC34_STACB</name>
<evidence type="ECO:0000313" key="2">
    <source>
        <dbReference type="Proteomes" id="UP000028045"/>
    </source>
</evidence>
<sequence>MASRAQHGRDLVIYYNDCIDSDNLASALALVDVMKTRPATQVLWILEPRQVRLGLGMTNDESDECKRLIGTHFNKPVSPTKVLVGGLLSESEIEAVTDISDQERILLRKALKPGYGLKTDAMTHCRLVARDFITCVSRRTGAPIEAFLDIESLNELENPVNLNVHHHEELTSRSKEELDEYAVIIQEPMEERLPRLRAWYARCTERAQKVCAEIIRDLDFEKLCGTIQRAGKVQFFGGSSCRILRQLDQKGLSSKIECNIQTGSCDLNQNLFPNQFNICLNRSAAEYVLENFTNFAKFRVVPSHTAQSIVYSTVGLAQFGGRCLETRVLGFNVREWPPRIVAGDVTLEKDYANKEYPMPDLTAFLCTLIPEELERFGGRLGFVKLRKQGETILFDQISDEEAQKVGTKAIPIYDIPEKKHLGKEEVVSLLNMLGREVG</sequence>
<reference evidence="1 2" key="1">
    <citation type="journal article" date="2014" name="BMC Genomics">
        <title>Comparative genome sequencing reveals chemotype-specific gene clusters in the toxigenic black mold Stachybotrys.</title>
        <authorList>
            <person name="Semeiks J."/>
            <person name="Borek D."/>
            <person name="Otwinowski Z."/>
            <person name="Grishin N.V."/>
        </authorList>
    </citation>
    <scope>NUCLEOTIDE SEQUENCE [LARGE SCALE GENOMIC DNA]</scope>
    <source>
        <strain evidence="2">CBS 109288 / IBT 7711</strain>
    </source>
</reference>
<proteinExistence type="predicted"/>
<accession>A0A084BC34</accession>
<dbReference type="OrthoDB" id="10266018at2759"/>